<dbReference type="PANTHER" id="PTHR47843:SF5">
    <property type="entry name" value="BTB_POZ DOMAIN PROTEIN"/>
    <property type="match status" value="1"/>
</dbReference>
<dbReference type="PROSITE" id="PS50097">
    <property type="entry name" value="BTB"/>
    <property type="match status" value="1"/>
</dbReference>
<evidence type="ECO:0000259" key="2">
    <source>
        <dbReference type="PROSITE" id="PS50097"/>
    </source>
</evidence>
<dbReference type="InterPro" id="IPR000210">
    <property type="entry name" value="BTB/POZ_dom"/>
</dbReference>
<dbReference type="Pfam" id="PF00651">
    <property type="entry name" value="BTB"/>
    <property type="match status" value="1"/>
</dbReference>
<gene>
    <name evidence="3" type="ORF">TWF718_007807</name>
</gene>
<feature type="region of interest" description="Disordered" evidence="1">
    <location>
        <begin position="1"/>
        <end position="26"/>
    </location>
</feature>
<dbReference type="EMBL" id="JAVHNR010000005">
    <property type="protein sequence ID" value="KAK6342406.1"/>
    <property type="molecule type" value="Genomic_DNA"/>
</dbReference>
<dbReference type="AlphaFoldDB" id="A0AAN8MP69"/>
<evidence type="ECO:0000313" key="4">
    <source>
        <dbReference type="Proteomes" id="UP001313282"/>
    </source>
</evidence>
<dbReference type="PANTHER" id="PTHR47843">
    <property type="entry name" value="BTB DOMAIN-CONTAINING PROTEIN-RELATED"/>
    <property type="match status" value="1"/>
</dbReference>
<dbReference type="SUPFAM" id="SSF54695">
    <property type="entry name" value="POZ domain"/>
    <property type="match status" value="1"/>
</dbReference>
<proteinExistence type="predicted"/>
<dbReference type="InterPro" id="IPR011333">
    <property type="entry name" value="SKP1/BTB/POZ_sf"/>
</dbReference>
<keyword evidence="4" id="KW-1185">Reference proteome</keyword>
<comment type="caution">
    <text evidence="3">The sequence shown here is derived from an EMBL/GenBank/DDBJ whole genome shotgun (WGS) entry which is preliminary data.</text>
</comment>
<name>A0AAN8MP69_9PEZI</name>
<organism evidence="3 4">
    <name type="scientific">Orbilia javanica</name>
    <dbReference type="NCBI Taxonomy" id="47235"/>
    <lineage>
        <taxon>Eukaryota</taxon>
        <taxon>Fungi</taxon>
        <taxon>Dikarya</taxon>
        <taxon>Ascomycota</taxon>
        <taxon>Pezizomycotina</taxon>
        <taxon>Orbiliomycetes</taxon>
        <taxon>Orbiliales</taxon>
        <taxon>Orbiliaceae</taxon>
        <taxon>Orbilia</taxon>
    </lineage>
</organism>
<evidence type="ECO:0000256" key="1">
    <source>
        <dbReference type="SAM" id="MobiDB-lite"/>
    </source>
</evidence>
<dbReference type="Gene3D" id="3.30.710.10">
    <property type="entry name" value="Potassium Channel Kv1.1, Chain A"/>
    <property type="match status" value="1"/>
</dbReference>
<accession>A0AAN8MP69</accession>
<dbReference type="Proteomes" id="UP001313282">
    <property type="component" value="Unassembled WGS sequence"/>
</dbReference>
<dbReference type="CDD" id="cd18186">
    <property type="entry name" value="BTB_POZ_ZBTB_KLHL-like"/>
    <property type="match status" value="1"/>
</dbReference>
<evidence type="ECO:0000313" key="3">
    <source>
        <dbReference type="EMBL" id="KAK6342406.1"/>
    </source>
</evidence>
<dbReference type="SMART" id="SM00225">
    <property type="entry name" value="BTB"/>
    <property type="match status" value="1"/>
</dbReference>
<feature type="domain" description="BTB" evidence="2">
    <location>
        <begin position="44"/>
        <end position="113"/>
    </location>
</feature>
<reference evidence="3 4" key="1">
    <citation type="submission" date="2019-10" db="EMBL/GenBank/DDBJ databases">
        <authorList>
            <person name="Palmer J.M."/>
        </authorList>
    </citation>
    <scope>NUCLEOTIDE SEQUENCE [LARGE SCALE GENOMIC DNA]</scope>
    <source>
        <strain evidence="3 4">TWF718</strain>
    </source>
</reference>
<protein>
    <recommendedName>
        <fullName evidence="2">BTB domain-containing protein</fullName>
    </recommendedName>
</protein>
<sequence length="270" mass="30471">MESDKAQGNLELSVKTNSSSELDADKDRDQPVTLLRMYHNPKFSDIKVFAGEDQRCFDLHRVVLVAHSKYFAIACKAHFEEGIKREVSLPEIPPKAFEAVALWMYGGDYTYPQPFKVQPIQEVFMAADYLQILPLKNHIINRAKKYFQDGHVGDYDIYNLLETFCKHSGISDWGKLRPLAELAVHNCYIPARNILRLSKAGSDSSMMLGLIIEAYQNEYSTVLCSPCQIRHKPADKASCSRSGCKMVCADRDYVKPIIDQVEISDGGAIV</sequence>